<accession>A0A158P1K4</accession>
<evidence type="ECO:0000313" key="3">
    <source>
        <dbReference type="Proteomes" id="UP000005205"/>
    </source>
</evidence>
<proteinExistence type="predicted"/>
<dbReference type="EMBL" id="ADTU01006389">
    <property type="status" value="NOT_ANNOTATED_CDS"/>
    <property type="molecule type" value="Genomic_DNA"/>
</dbReference>
<evidence type="ECO:0000313" key="2">
    <source>
        <dbReference type="EnsemblMetazoa" id="XP_012063662.1"/>
    </source>
</evidence>
<organism evidence="2 3">
    <name type="scientific">Atta cephalotes</name>
    <name type="common">Leafcutter ant</name>
    <dbReference type="NCBI Taxonomy" id="12957"/>
    <lineage>
        <taxon>Eukaryota</taxon>
        <taxon>Metazoa</taxon>
        <taxon>Ecdysozoa</taxon>
        <taxon>Arthropoda</taxon>
        <taxon>Hexapoda</taxon>
        <taxon>Insecta</taxon>
        <taxon>Pterygota</taxon>
        <taxon>Neoptera</taxon>
        <taxon>Endopterygota</taxon>
        <taxon>Hymenoptera</taxon>
        <taxon>Apocrita</taxon>
        <taxon>Aculeata</taxon>
        <taxon>Formicoidea</taxon>
        <taxon>Formicidae</taxon>
        <taxon>Myrmicinae</taxon>
        <taxon>Atta</taxon>
    </lineage>
</organism>
<dbReference type="KEGG" id="acep:105626988"/>
<feature type="region of interest" description="Disordered" evidence="1">
    <location>
        <begin position="116"/>
        <end position="139"/>
    </location>
</feature>
<dbReference type="Proteomes" id="UP000005205">
    <property type="component" value="Unassembled WGS sequence"/>
</dbReference>
<sequence length="139" mass="15798">MNDKPHFLRRLYHEQRNPFLLMKLKALKKQHLITSDTIMLIGWACDTGKDEAMGIGITVHEILNDTNDEQIIDELQLFSLQVLQRENTFSAKSLIVDATLFVGTDLLQAEKSILNHGAQDPEKTTSNGQQRSTNVEHDL</sequence>
<protein>
    <submittedName>
        <fullName evidence="2">Uncharacterized protein</fullName>
    </submittedName>
</protein>
<feature type="compositionally biased region" description="Polar residues" evidence="1">
    <location>
        <begin position="124"/>
        <end position="133"/>
    </location>
</feature>
<reference evidence="3" key="1">
    <citation type="journal article" date="2011" name="PLoS Genet.">
        <title>The genome sequence of the leaf-cutter ant Atta cephalotes reveals insights into its obligate symbiotic lifestyle.</title>
        <authorList>
            <person name="Suen G."/>
            <person name="Teiling C."/>
            <person name="Li L."/>
            <person name="Holt C."/>
            <person name="Abouheif E."/>
            <person name="Bornberg-Bauer E."/>
            <person name="Bouffard P."/>
            <person name="Caldera E.J."/>
            <person name="Cash E."/>
            <person name="Cavanaugh A."/>
            <person name="Denas O."/>
            <person name="Elhaik E."/>
            <person name="Fave M.J."/>
            <person name="Gadau J."/>
            <person name="Gibson J.D."/>
            <person name="Graur D."/>
            <person name="Grubbs K.J."/>
            <person name="Hagen D.E."/>
            <person name="Harkins T.T."/>
            <person name="Helmkampf M."/>
            <person name="Hu H."/>
            <person name="Johnson B.R."/>
            <person name="Kim J."/>
            <person name="Marsh S.E."/>
            <person name="Moeller J.A."/>
            <person name="Munoz-Torres M.C."/>
            <person name="Murphy M.C."/>
            <person name="Naughton M.C."/>
            <person name="Nigam S."/>
            <person name="Overson R."/>
            <person name="Rajakumar R."/>
            <person name="Reese J.T."/>
            <person name="Scott J.J."/>
            <person name="Smith C.R."/>
            <person name="Tao S."/>
            <person name="Tsutsui N.D."/>
            <person name="Viljakainen L."/>
            <person name="Wissler L."/>
            <person name="Yandell M.D."/>
            <person name="Zimmer F."/>
            <person name="Taylor J."/>
            <person name="Slater S.C."/>
            <person name="Clifton S.W."/>
            <person name="Warren W.C."/>
            <person name="Elsik C.G."/>
            <person name="Smith C.D."/>
            <person name="Weinstock G.M."/>
            <person name="Gerardo N.M."/>
            <person name="Currie C.R."/>
        </authorList>
    </citation>
    <scope>NUCLEOTIDE SEQUENCE [LARGE SCALE GENOMIC DNA]</scope>
</reference>
<keyword evidence="3" id="KW-1185">Reference proteome</keyword>
<dbReference type="OrthoDB" id="7554106at2759"/>
<gene>
    <name evidence="2" type="primary">105626988</name>
</gene>
<dbReference type="EnsemblMetazoa" id="XM_012208272.1">
    <property type="protein sequence ID" value="XP_012063662.1"/>
    <property type="gene ID" value="LOC105626988"/>
</dbReference>
<name>A0A158P1K4_ATTCE</name>
<evidence type="ECO:0000256" key="1">
    <source>
        <dbReference type="SAM" id="MobiDB-lite"/>
    </source>
</evidence>
<dbReference type="AlphaFoldDB" id="A0A158P1K4"/>
<reference evidence="2" key="2">
    <citation type="submission" date="2016-04" db="UniProtKB">
        <authorList>
            <consortium name="EnsemblMetazoa"/>
        </authorList>
    </citation>
    <scope>IDENTIFICATION</scope>
</reference>
<dbReference type="EMBL" id="ADTU01006390">
    <property type="status" value="NOT_ANNOTATED_CDS"/>
    <property type="molecule type" value="Genomic_DNA"/>
</dbReference>
<dbReference type="InParanoid" id="A0A158P1K4"/>